<name>A0ABU0JL59_9HYPH</name>
<dbReference type="EMBL" id="JAUSVX010000029">
    <property type="protein sequence ID" value="MDQ0475025.1"/>
    <property type="molecule type" value="Genomic_DNA"/>
</dbReference>
<proteinExistence type="predicted"/>
<comment type="caution">
    <text evidence="1">The sequence shown here is derived from an EMBL/GenBank/DDBJ whole genome shotgun (WGS) entry which is preliminary data.</text>
</comment>
<evidence type="ECO:0000313" key="1">
    <source>
        <dbReference type="EMBL" id="MDQ0475025.1"/>
    </source>
</evidence>
<organism evidence="1 2">
    <name type="scientific">Labrys wisconsinensis</name>
    <dbReference type="NCBI Taxonomy" id="425677"/>
    <lineage>
        <taxon>Bacteria</taxon>
        <taxon>Pseudomonadati</taxon>
        <taxon>Pseudomonadota</taxon>
        <taxon>Alphaproteobacteria</taxon>
        <taxon>Hyphomicrobiales</taxon>
        <taxon>Xanthobacteraceae</taxon>
        <taxon>Labrys</taxon>
    </lineage>
</organism>
<keyword evidence="2" id="KW-1185">Reference proteome</keyword>
<gene>
    <name evidence="1" type="ORF">QO011_008067</name>
</gene>
<dbReference type="Pfam" id="PF19821">
    <property type="entry name" value="Phage_capsid_2"/>
    <property type="match status" value="1"/>
</dbReference>
<dbReference type="InterPro" id="IPR045565">
    <property type="entry name" value="Phage_capsid_2"/>
</dbReference>
<accession>A0ABU0JL59</accession>
<evidence type="ECO:0000313" key="2">
    <source>
        <dbReference type="Proteomes" id="UP001242480"/>
    </source>
</evidence>
<reference evidence="1 2" key="1">
    <citation type="submission" date="2023-07" db="EMBL/GenBank/DDBJ databases">
        <title>Genomic Encyclopedia of Type Strains, Phase IV (KMG-IV): sequencing the most valuable type-strain genomes for metagenomic binning, comparative biology and taxonomic classification.</title>
        <authorList>
            <person name="Goeker M."/>
        </authorList>
    </citation>
    <scope>NUCLEOTIDE SEQUENCE [LARGE SCALE GENOMIC DNA]</scope>
    <source>
        <strain evidence="1 2">DSM 19619</strain>
    </source>
</reference>
<dbReference type="RefSeq" id="WP_307285635.1">
    <property type="nucleotide sequence ID" value="NZ_JAUSVX010000029.1"/>
</dbReference>
<dbReference type="Proteomes" id="UP001242480">
    <property type="component" value="Unassembled WGS sequence"/>
</dbReference>
<protein>
    <recommendedName>
        <fullName evidence="3">Capsid protein</fullName>
    </recommendedName>
</protein>
<sequence>MATIAQQTMYRDEYIAGFETRQSILRETVTTETMTKGGSTYFLVTKPNRTAVTRGANGLIPSAVEDLTQVQVTLQERHDKPQKTNFNIFAGQSDQRRIMQMESIGVINRDIDLTILSTLAGTAVTTGAAAAMSKTLINKGLNALWKAKIPNDGQVFGLLTPAAWLYLSDVVGFSSKDFVGDQPLVVGPEKRRWLNVTWMMSPELPGVGTASASCFLWHKSAVGHAIDAKGMQVFSGYDEENDYSWARTTYYHGAALIQGPGAVKIVHDDTGLN</sequence>
<evidence type="ECO:0008006" key="3">
    <source>
        <dbReference type="Google" id="ProtNLM"/>
    </source>
</evidence>